<dbReference type="FunFam" id="3.10.310.40:FF:000001">
    <property type="entry name" value="Alanine--tRNA ligase"/>
    <property type="match status" value="1"/>
</dbReference>
<reference evidence="13 14" key="1">
    <citation type="submission" date="2018-12" db="EMBL/GenBank/DDBJ databases">
        <authorList>
            <consortium name="Pathogen Informatics"/>
        </authorList>
    </citation>
    <scope>NUCLEOTIDE SEQUENCE [LARGE SCALE GENOMIC DNA]</scope>
    <source>
        <strain evidence="13 14">NCTC8284</strain>
    </source>
</reference>
<evidence type="ECO:0000313" key="13">
    <source>
        <dbReference type="EMBL" id="VEH68662.1"/>
    </source>
</evidence>
<dbReference type="AlphaFoldDB" id="A0A3S4U360"/>
<organism evidence="13 14">
    <name type="scientific">Rodentibacter pneumotropicus</name>
    <dbReference type="NCBI Taxonomy" id="758"/>
    <lineage>
        <taxon>Bacteria</taxon>
        <taxon>Pseudomonadati</taxon>
        <taxon>Pseudomonadota</taxon>
        <taxon>Gammaproteobacteria</taxon>
        <taxon>Pasteurellales</taxon>
        <taxon>Pasteurellaceae</taxon>
        <taxon>Rodentibacter</taxon>
    </lineage>
</organism>
<accession>A0A3S4U360</accession>
<evidence type="ECO:0000256" key="3">
    <source>
        <dbReference type="ARBA" id="ARBA00017959"/>
    </source>
</evidence>
<dbReference type="EC" id="6.1.1.7" evidence="2"/>
<feature type="domain" description="DHHA1" evidence="12">
    <location>
        <begin position="17"/>
        <end position="119"/>
    </location>
</feature>
<keyword evidence="10" id="KW-0030">Aminoacyl-tRNA synthetase</keyword>
<proteinExistence type="inferred from homology"/>
<dbReference type="Gene3D" id="3.10.310.40">
    <property type="match status" value="1"/>
</dbReference>
<dbReference type="GO" id="GO:0004813">
    <property type="term" value="F:alanine-tRNA ligase activity"/>
    <property type="evidence" value="ECO:0007669"/>
    <property type="project" value="UniProtKB-EC"/>
</dbReference>
<keyword evidence="9" id="KW-0648">Protein biosynthesis</keyword>
<dbReference type="InterPro" id="IPR003156">
    <property type="entry name" value="DHHA1_dom"/>
</dbReference>
<dbReference type="Proteomes" id="UP000278733">
    <property type="component" value="Chromosome"/>
</dbReference>
<evidence type="ECO:0000256" key="2">
    <source>
        <dbReference type="ARBA" id="ARBA00013168"/>
    </source>
</evidence>
<evidence type="ECO:0000256" key="8">
    <source>
        <dbReference type="ARBA" id="ARBA00022884"/>
    </source>
</evidence>
<dbReference type="GO" id="GO:0000049">
    <property type="term" value="F:tRNA binding"/>
    <property type="evidence" value="ECO:0007669"/>
    <property type="project" value="UniProtKB-KW"/>
</dbReference>
<evidence type="ECO:0000256" key="5">
    <source>
        <dbReference type="ARBA" id="ARBA00022598"/>
    </source>
</evidence>
<name>A0A3S4U360_9PAST</name>
<gene>
    <name evidence="13" type="primary">alaS_4</name>
    <name evidence="13" type="ORF">NCTC8284_03901</name>
</gene>
<comment type="similarity">
    <text evidence="1">Belongs to the class-II aminoacyl-tRNA synthetase family.</text>
</comment>
<evidence type="ECO:0000256" key="9">
    <source>
        <dbReference type="ARBA" id="ARBA00022917"/>
    </source>
</evidence>
<evidence type="ECO:0000256" key="11">
    <source>
        <dbReference type="ARBA" id="ARBA00032577"/>
    </source>
</evidence>
<evidence type="ECO:0000256" key="7">
    <source>
        <dbReference type="ARBA" id="ARBA00022840"/>
    </source>
</evidence>
<protein>
    <recommendedName>
        <fullName evidence="3">Alanine--tRNA ligase</fullName>
        <ecNumber evidence="2">6.1.1.7</ecNumber>
    </recommendedName>
    <alternativeName>
        <fullName evidence="11">Alanyl-tRNA synthetase</fullName>
    </alternativeName>
</protein>
<evidence type="ECO:0000313" key="14">
    <source>
        <dbReference type="Proteomes" id="UP000278733"/>
    </source>
</evidence>
<evidence type="ECO:0000256" key="4">
    <source>
        <dbReference type="ARBA" id="ARBA00022555"/>
    </source>
</evidence>
<keyword evidence="5 13" id="KW-0436">Ligase</keyword>
<evidence type="ECO:0000256" key="1">
    <source>
        <dbReference type="ARBA" id="ARBA00008226"/>
    </source>
</evidence>
<evidence type="ECO:0000256" key="10">
    <source>
        <dbReference type="ARBA" id="ARBA00023146"/>
    </source>
</evidence>
<keyword evidence="8" id="KW-0694">RNA-binding</keyword>
<evidence type="ECO:0000259" key="12">
    <source>
        <dbReference type="Pfam" id="PF02272"/>
    </source>
</evidence>
<dbReference type="EMBL" id="LR134405">
    <property type="protein sequence ID" value="VEH68662.1"/>
    <property type="molecule type" value="Genomic_DNA"/>
</dbReference>
<dbReference type="GO" id="GO:0006412">
    <property type="term" value="P:translation"/>
    <property type="evidence" value="ECO:0007669"/>
    <property type="project" value="UniProtKB-KW"/>
</dbReference>
<sequence length="121" mass="12656">MQAGSDLAKSAVKINGVSVILHQLDGIETKSLRVMVDDLKNQLGSGVIVFASILDEKVNLVVGVTNDLTSKIKAGDLVNLMAQQVGGKGGGRPDMAMAGGSQPENVTQALTIAQNWLNEKL</sequence>
<evidence type="ECO:0000256" key="6">
    <source>
        <dbReference type="ARBA" id="ARBA00022741"/>
    </source>
</evidence>
<keyword evidence="4" id="KW-0820">tRNA-binding</keyword>
<dbReference type="KEGG" id="rpne:NCTC8284_03901"/>
<dbReference type="GO" id="GO:0005524">
    <property type="term" value="F:ATP binding"/>
    <property type="evidence" value="ECO:0007669"/>
    <property type="project" value="UniProtKB-KW"/>
</dbReference>
<keyword evidence="6" id="KW-0547">Nucleotide-binding</keyword>
<keyword evidence="7" id="KW-0067">ATP-binding</keyword>
<dbReference type="Pfam" id="PF02272">
    <property type="entry name" value="DHHA1"/>
    <property type="match status" value="1"/>
</dbReference>